<dbReference type="GO" id="GO:0008270">
    <property type="term" value="F:zinc ion binding"/>
    <property type="evidence" value="ECO:0007669"/>
    <property type="project" value="UniProtKB-KW"/>
</dbReference>
<dbReference type="OrthoDB" id="411372at2759"/>
<keyword evidence="2 4" id="KW-0863">Zinc-finger</keyword>
<evidence type="ECO:0000313" key="7">
    <source>
        <dbReference type="EMBL" id="AMD20777.1"/>
    </source>
</evidence>
<dbReference type="SUPFAM" id="SSF90229">
    <property type="entry name" value="CCCH zinc finger"/>
    <property type="match status" value="1"/>
</dbReference>
<protein>
    <submittedName>
        <fullName evidence="7">HDR034Cp</fullName>
    </submittedName>
</protein>
<dbReference type="PROSITE" id="PS50103">
    <property type="entry name" value="ZF_C3H1"/>
    <property type="match status" value="2"/>
</dbReference>
<dbReference type="PANTHER" id="PTHR11224:SF10">
    <property type="entry name" value="IP09428P-RELATED"/>
    <property type="match status" value="1"/>
</dbReference>
<reference evidence="7 8" key="1">
    <citation type="submission" date="2016-01" db="EMBL/GenBank/DDBJ databases">
        <title>Genome sequence of the yeast Holleya sinecauda.</title>
        <authorList>
            <person name="Dietrich F.S."/>
        </authorList>
    </citation>
    <scope>NUCLEOTIDE SEQUENCE [LARGE SCALE GENOMIC DNA]</scope>
    <source>
        <strain evidence="7 8">ATCC 58844</strain>
    </source>
</reference>
<evidence type="ECO:0000256" key="4">
    <source>
        <dbReference type="PROSITE-ProRule" id="PRU00723"/>
    </source>
</evidence>
<dbReference type="InterPro" id="IPR045072">
    <property type="entry name" value="MKRN-like"/>
</dbReference>
<dbReference type="EMBL" id="CP014244">
    <property type="protein sequence ID" value="AMD20777.1"/>
    <property type="molecule type" value="Genomic_DNA"/>
</dbReference>
<dbReference type="PANTHER" id="PTHR11224">
    <property type="entry name" value="MAKORIN-RELATED"/>
    <property type="match status" value="1"/>
</dbReference>
<dbReference type="AlphaFoldDB" id="A0A120K291"/>
<feature type="zinc finger region" description="C3H1-type" evidence="4">
    <location>
        <begin position="69"/>
        <end position="96"/>
    </location>
</feature>
<dbReference type="Proteomes" id="UP000243052">
    <property type="component" value="Chromosome iv"/>
</dbReference>
<dbReference type="SMART" id="SM00356">
    <property type="entry name" value="ZnF_C3H1"/>
    <property type="match status" value="2"/>
</dbReference>
<sequence>MYSALQNGSGTQKSGRGRRSSSSRARSGHQQQQQIGQKHYSHVPCKFYRQGMCQAGTTCPFSHSLNEATADQTPCRYFEKGNCRFGARCANAHILPDGTRANNRSRQLRNTVQNEIQPVLLSNTWSPTVTATSPPLSLLDNAAHPLSSNNYVYQTGTVAQSPWNSVAGSSGGSSAFDFSTDTNWIENQLRHLTQDLTNMKIYGQEVPGGSGTTICAPGDTERNSRGNGSRQQQQPSEEIQFLIDDLHQSFY</sequence>
<evidence type="ECO:0000256" key="3">
    <source>
        <dbReference type="ARBA" id="ARBA00022833"/>
    </source>
</evidence>
<accession>A0A120K291</accession>
<evidence type="ECO:0000256" key="1">
    <source>
        <dbReference type="ARBA" id="ARBA00022723"/>
    </source>
</evidence>
<dbReference type="GO" id="GO:0000209">
    <property type="term" value="P:protein polyubiquitination"/>
    <property type="evidence" value="ECO:0007669"/>
    <property type="project" value="InterPro"/>
</dbReference>
<evidence type="ECO:0000256" key="2">
    <source>
        <dbReference type="ARBA" id="ARBA00022771"/>
    </source>
</evidence>
<organism evidence="7 8">
    <name type="scientific">Eremothecium sinecaudum</name>
    <dbReference type="NCBI Taxonomy" id="45286"/>
    <lineage>
        <taxon>Eukaryota</taxon>
        <taxon>Fungi</taxon>
        <taxon>Dikarya</taxon>
        <taxon>Ascomycota</taxon>
        <taxon>Saccharomycotina</taxon>
        <taxon>Saccharomycetes</taxon>
        <taxon>Saccharomycetales</taxon>
        <taxon>Saccharomycetaceae</taxon>
        <taxon>Eremothecium</taxon>
    </lineage>
</organism>
<dbReference type="STRING" id="45286.A0A120K291"/>
<name>A0A120K291_9SACH</name>
<keyword evidence="8" id="KW-1185">Reference proteome</keyword>
<dbReference type="InterPro" id="IPR000571">
    <property type="entry name" value="Znf_CCCH"/>
</dbReference>
<feature type="domain" description="C3H1-type" evidence="6">
    <location>
        <begin position="69"/>
        <end position="96"/>
    </location>
</feature>
<feature type="region of interest" description="Disordered" evidence="5">
    <location>
        <begin position="207"/>
        <end position="236"/>
    </location>
</feature>
<dbReference type="Gene3D" id="1.20.120.1350">
    <property type="entry name" value="Pneumovirus matrix protein 2 (M2), zinc-binding domain"/>
    <property type="match status" value="1"/>
</dbReference>
<dbReference type="Pfam" id="PF00642">
    <property type="entry name" value="zf-CCCH"/>
    <property type="match status" value="2"/>
</dbReference>
<dbReference type="RefSeq" id="XP_017987773.1">
    <property type="nucleotide sequence ID" value="XM_018132284.1"/>
</dbReference>
<feature type="compositionally biased region" description="Polar residues" evidence="5">
    <location>
        <begin position="225"/>
        <end position="236"/>
    </location>
</feature>
<feature type="zinc finger region" description="C3H1-type" evidence="4">
    <location>
        <begin position="40"/>
        <end position="66"/>
    </location>
</feature>
<feature type="domain" description="C3H1-type" evidence="6">
    <location>
        <begin position="40"/>
        <end position="66"/>
    </location>
</feature>
<dbReference type="GO" id="GO:0061630">
    <property type="term" value="F:ubiquitin protein ligase activity"/>
    <property type="evidence" value="ECO:0007669"/>
    <property type="project" value="InterPro"/>
</dbReference>
<keyword evidence="1 4" id="KW-0479">Metal-binding</keyword>
<keyword evidence="3 4" id="KW-0862">Zinc</keyword>
<evidence type="ECO:0000259" key="6">
    <source>
        <dbReference type="PROSITE" id="PS50103"/>
    </source>
</evidence>
<evidence type="ECO:0000313" key="8">
    <source>
        <dbReference type="Proteomes" id="UP000243052"/>
    </source>
</evidence>
<dbReference type="Gene3D" id="4.10.1000.10">
    <property type="entry name" value="Zinc finger, CCCH-type"/>
    <property type="match status" value="1"/>
</dbReference>
<feature type="region of interest" description="Disordered" evidence="5">
    <location>
        <begin position="1"/>
        <end position="38"/>
    </location>
</feature>
<dbReference type="InterPro" id="IPR036855">
    <property type="entry name" value="Znf_CCCH_sf"/>
</dbReference>
<dbReference type="GeneID" id="28724041"/>
<evidence type="ECO:0000256" key="5">
    <source>
        <dbReference type="SAM" id="MobiDB-lite"/>
    </source>
</evidence>
<proteinExistence type="predicted"/>
<gene>
    <name evidence="7" type="ORF">AW171_hschr42693</name>
</gene>
<feature type="compositionally biased region" description="Low complexity" evidence="5">
    <location>
        <begin position="22"/>
        <end position="37"/>
    </location>
</feature>